<feature type="region of interest" description="Disordered" evidence="1">
    <location>
        <begin position="88"/>
        <end position="114"/>
    </location>
</feature>
<dbReference type="OrthoDB" id="574504at2"/>
<proteinExistence type="predicted"/>
<name>A0A4R2IFA5_9GAMM</name>
<evidence type="ECO:0000256" key="1">
    <source>
        <dbReference type="SAM" id="MobiDB-lite"/>
    </source>
</evidence>
<sequence length="114" mass="12622">MSIMNTARAALLCVAFALPAFAGAADQWHFKVTNATETRITKLQVSEDKKTWGDFDIGRGIAPGKTETLVWDSSTDDEGCEQWIRARFSDGSTSPPSKQNFCEDLDTPIEFTEE</sequence>
<evidence type="ECO:0000313" key="4">
    <source>
        <dbReference type="Proteomes" id="UP000294862"/>
    </source>
</evidence>
<reference evidence="3 4" key="1">
    <citation type="journal article" date="2015" name="Stand. Genomic Sci.">
        <title>Genomic Encyclopedia of Bacterial and Archaeal Type Strains, Phase III: the genomes of soil and plant-associated and newly described type strains.</title>
        <authorList>
            <person name="Whitman W.B."/>
            <person name="Woyke T."/>
            <person name="Klenk H.P."/>
            <person name="Zhou Y."/>
            <person name="Lilburn T.G."/>
            <person name="Beck B.J."/>
            <person name="De Vos P."/>
            <person name="Vandamme P."/>
            <person name="Eisen J.A."/>
            <person name="Garrity G."/>
            <person name="Hugenholtz P."/>
            <person name="Kyrpides N.C."/>
        </authorList>
    </citation>
    <scope>NUCLEOTIDE SEQUENCE [LARGE SCALE GENOMIC DNA]</scope>
    <source>
        <strain evidence="3 4">A3</strain>
    </source>
</reference>
<evidence type="ECO:0000313" key="3">
    <source>
        <dbReference type="EMBL" id="TCO42896.1"/>
    </source>
</evidence>
<evidence type="ECO:0000256" key="2">
    <source>
        <dbReference type="SAM" id="SignalP"/>
    </source>
</evidence>
<dbReference type="Proteomes" id="UP000294862">
    <property type="component" value="Unassembled WGS sequence"/>
</dbReference>
<organism evidence="3 4">
    <name type="scientific">Dokdonella fugitiva</name>
    <dbReference type="NCBI Taxonomy" id="328517"/>
    <lineage>
        <taxon>Bacteria</taxon>
        <taxon>Pseudomonadati</taxon>
        <taxon>Pseudomonadota</taxon>
        <taxon>Gammaproteobacteria</taxon>
        <taxon>Lysobacterales</taxon>
        <taxon>Rhodanobacteraceae</taxon>
        <taxon>Dokdonella</taxon>
    </lineage>
</organism>
<keyword evidence="4" id="KW-1185">Reference proteome</keyword>
<keyword evidence="2" id="KW-0732">Signal</keyword>
<feature type="compositionally biased region" description="Polar residues" evidence="1">
    <location>
        <begin position="90"/>
        <end position="100"/>
    </location>
</feature>
<protein>
    <submittedName>
        <fullName evidence="3">Uncharacterized protein</fullName>
    </submittedName>
</protein>
<feature type="signal peptide" evidence="2">
    <location>
        <begin position="1"/>
        <end position="24"/>
    </location>
</feature>
<gene>
    <name evidence="3" type="ORF">EV148_101303</name>
</gene>
<comment type="caution">
    <text evidence="3">The sequence shown here is derived from an EMBL/GenBank/DDBJ whole genome shotgun (WGS) entry which is preliminary data.</text>
</comment>
<feature type="chain" id="PRO_5020335276" evidence="2">
    <location>
        <begin position="25"/>
        <end position="114"/>
    </location>
</feature>
<feature type="compositionally biased region" description="Acidic residues" evidence="1">
    <location>
        <begin position="103"/>
        <end position="114"/>
    </location>
</feature>
<accession>A0A4R2IFA5</accession>
<dbReference type="EMBL" id="SLWQ01000001">
    <property type="protein sequence ID" value="TCO42896.1"/>
    <property type="molecule type" value="Genomic_DNA"/>
</dbReference>
<dbReference type="AlphaFoldDB" id="A0A4R2IFA5"/>